<evidence type="ECO:0000256" key="5">
    <source>
        <dbReference type="ARBA" id="ARBA00022857"/>
    </source>
</evidence>
<organism evidence="7 8">
    <name type="scientific">Akkermansia muciniphila</name>
    <dbReference type="NCBI Taxonomy" id="239935"/>
    <lineage>
        <taxon>Bacteria</taxon>
        <taxon>Pseudomonadati</taxon>
        <taxon>Verrucomicrobiota</taxon>
        <taxon>Verrucomicrobiia</taxon>
        <taxon>Verrucomicrobiales</taxon>
        <taxon>Akkermansiaceae</taxon>
        <taxon>Akkermansia</taxon>
    </lineage>
</organism>
<dbReference type="InterPro" id="IPR000415">
    <property type="entry name" value="Nitroreductase-like"/>
</dbReference>
<dbReference type="Pfam" id="PF00881">
    <property type="entry name" value="Nitroreductase"/>
    <property type="match status" value="1"/>
</dbReference>
<gene>
    <name evidence="7" type="ORF">CXU09_02395</name>
</gene>
<dbReference type="SUPFAM" id="SSF55469">
    <property type="entry name" value="FMN-dependent nitroreductase-like"/>
    <property type="match status" value="1"/>
</dbReference>
<evidence type="ECO:0000313" key="8">
    <source>
        <dbReference type="Proteomes" id="UP000235914"/>
    </source>
</evidence>
<evidence type="ECO:0000256" key="1">
    <source>
        <dbReference type="ARBA" id="ARBA00001917"/>
    </source>
</evidence>
<dbReference type="Gene3D" id="3.40.109.10">
    <property type="entry name" value="NADH Oxidase"/>
    <property type="match status" value="1"/>
</dbReference>
<keyword evidence="6" id="KW-0560">Oxidoreductase</keyword>
<evidence type="ECO:0000313" key="7">
    <source>
        <dbReference type="EMBL" id="PNC57928.1"/>
    </source>
</evidence>
<accession>A0A2N8I377</accession>
<dbReference type="RefSeq" id="WP_022197559.1">
    <property type="nucleotide sequence ID" value="NZ_BAABSF010000003.1"/>
</dbReference>
<keyword evidence="4" id="KW-0288">FMN</keyword>
<dbReference type="EMBL" id="PJKN01000001">
    <property type="protein sequence ID" value="PNC57928.1"/>
    <property type="molecule type" value="Genomic_DNA"/>
</dbReference>
<evidence type="ECO:0000256" key="6">
    <source>
        <dbReference type="ARBA" id="ARBA00023002"/>
    </source>
</evidence>
<dbReference type="PANTHER" id="PTHR43673">
    <property type="entry name" value="NAD(P)H NITROREDUCTASE YDGI-RELATED"/>
    <property type="match status" value="1"/>
</dbReference>
<reference evidence="7 8" key="1">
    <citation type="journal article" date="2017" name="BMC Genomics">
        <title>Genome sequencing of 39 Akkermansia muciniphila isolates reveals its population structure, genomic and functional diverisity, and global distribution in mammalian gut microbiotas.</title>
        <authorList>
            <person name="Guo X."/>
            <person name="Li S."/>
            <person name="Zhang J."/>
            <person name="Wu F."/>
            <person name="Li X."/>
            <person name="Wu D."/>
            <person name="Zhang M."/>
            <person name="Ou Z."/>
            <person name="Jie Z."/>
            <person name="Yan Q."/>
            <person name="Li P."/>
            <person name="Yi J."/>
            <person name="Peng Y."/>
        </authorList>
    </citation>
    <scope>NUCLEOTIDE SEQUENCE [LARGE SCALE GENOMIC DNA]</scope>
    <source>
        <strain evidence="7 8">GP43</strain>
    </source>
</reference>
<evidence type="ECO:0000256" key="4">
    <source>
        <dbReference type="ARBA" id="ARBA00022643"/>
    </source>
</evidence>
<comment type="cofactor">
    <cofactor evidence="1">
        <name>FMN</name>
        <dbReference type="ChEBI" id="CHEBI:58210"/>
    </cofactor>
</comment>
<comment type="similarity">
    <text evidence="2">Belongs to the nitroreductase family.</text>
</comment>
<dbReference type="PANTHER" id="PTHR43673:SF2">
    <property type="entry name" value="NITROREDUCTASE"/>
    <property type="match status" value="1"/>
</dbReference>
<keyword evidence="5" id="KW-0521">NADP</keyword>
<dbReference type="GO" id="GO:0016491">
    <property type="term" value="F:oxidoreductase activity"/>
    <property type="evidence" value="ECO:0007669"/>
    <property type="project" value="UniProtKB-KW"/>
</dbReference>
<dbReference type="InterPro" id="IPR029479">
    <property type="entry name" value="Nitroreductase"/>
</dbReference>
<protein>
    <submittedName>
        <fullName evidence="7">NAD(P)H-dependent oxidoreductase</fullName>
    </submittedName>
</protein>
<sequence length="215" mass="24991">MNMNAQELIETLEWRYATKVFNPDRRIPAEDWEALLESLHLSPSSLGLQMWKFLDVRDPAVRSRLREVSWGQPQVTDASHLVVFCARRDFKPEDVQRYLERIVEVRGVAMDSLDQYRARIFELVDSKSPEVLKAWLERQVYIALGFMMSCAADLRVDTCALEGMDPAAYDRILHLENSPYYTLCALALGYRNEEADKYARLAKVRFDRDEVIPVI</sequence>
<keyword evidence="3" id="KW-0285">Flavoprotein</keyword>
<evidence type="ECO:0000256" key="3">
    <source>
        <dbReference type="ARBA" id="ARBA00022630"/>
    </source>
</evidence>
<dbReference type="CDD" id="cd02149">
    <property type="entry name" value="NfsB-like"/>
    <property type="match status" value="1"/>
</dbReference>
<dbReference type="InterPro" id="IPR033878">
    <property type="entry name" value="NfsB-like"/>
</dbReference>
<name>A0A2N8I377_9BACT</name>
<evidence type="ECO:0000256" key="2">
    <source>
        <dbReference type="ARBA" id="ARBA00007118"/>
    </source>
</evidence>
<dbReference type="Proteomes" id="UP000235914">
    <property type="component" value="Unassembled WGS sequence"/>
</dbReference>
<comment type="caution">
    <text evidence="7">The sequence shown here is derived from an EMBL/GenBank/DDBJ whole genome shotgun (WGS) entry which is preliminary data.</text>
</comment>
<dbReference type="AlphaFoldDB" id="A0A2N8I377"/>
<proteinExistence type="inferred from homology"/>